<organism evidence="2 3">
    <name type="scientific">Eubacterium ramulus</name>
    <dbReference type="NCBI Taxonomy" id="39490"/>
    <lineage>
        <taxon>Bacteria</taxon>
        <taxon>Bacillati</taxon>
        <taxon>Bacillota</taxon>
        <taxon>Clostridia</taxon>
        <taxon>Eubacteriales</taxon>
        <taxon>Eubacteriaceae</taxon>
        <taxon>Eubacterium</taxon>
    </lineage>
</organism>
<dbReference type="Proteomes" id="UP000431304">
    <property type="component" value="Unassembled WGS sequence"/>
</dbReference>
<evidence type="ECO:0000313" key="2">
    <source>
        <dbReference type="EMBL" id="MSD15410.1"/>
    </source>
</evidence>
<dbReference type="GO" id="GO:0003755">
    <property type="term" value="F:peptidyl-prolyl cis-trans isomerase activity"/>
    <property type="evidence" value="ECO:0007669"/>
    <property type="project" value="InterPro"/>
</dbReference>
<proteinExistence type="predicted"/>
<evidence type="ECO:0000313" key="3">
    <source>
        <dbReference type="Proteomes" id="UP000431304"/>
    </source>
</evidence>
<dbReference type="InterPro" id="IPR046357">
    <property type="entry name" value="PPIase_dom_sf"/>
</dbReference>
<dbReference type="PROSITE" id="PS51257">
    <property type="entry name" value="PROKAR_LIPOPROTEIN"/>
    <property type="match status" value="1"/>
</dbReference>
<feature type="domain" description="PpiC" evidence="1">
    <location>
        <begin position="201"/>
        <end position="293"/>
    </location>
</feature>
<dbReference type="EMBL" id="WKRA01000005">
    <property type="protein sequence ID" value="MSD15410.1"/>
    <property type="molecule type" value="Genomic_DNA"/>
</dbReference>
<keyword evidence="2" id="KW-0413">Isomerase</keyword>
<dbReference type="SUPFAM" id="SSF109998">
    <property type="entry name" value="Triger factor/SurA peptide-binding domain-like"/>
    <property type="match status" value="1"/>
</dbReference>
<dbReference type="Gene3D" id="3.10.50.40">
    <property type="match status" value="1"/>
</dbReference>
<gene>
    <name evidence="2" type="ORF">GKE72_04855</name>
</gene>
<dbReference type="InterPro" id="IPR027304">
    <property type="entry name" value="Trigger_fact/SurA_dom_sf"/>
</dbReference>
<reference evidence="2 3" key="1">
    <citation type="journal article" date="2019" name="Nat. Med.">
        <title>A library of human gut bacterial isolates paired with longitudinal multiomics data enables mechanistic microbiome research.</title>
        <authorList>
            <person name="Poyet M."/>
            <person name="Groussin M."/>
            <person name="Gibbons S.M."/>
            <person name="Avila-Pacheco J."/>
            <person name="Jiang X."/>
            <person name="Kearney S.M."/>
            <person name="Perrotta A.R."/>
            <person name="Berdy B."/>
            <person name="Zhao S."/>
            <person name="Lieberman T.D."/>
            <person name="Swanson P.K."/>
            <person name="Smith M."/>
            <person name="Roesemann S."/>
            <person name="Alexander J.E."/>
            <person name="Rich S.A."/>
            <person name="Livny J."/>
            <person name="Vlamakis H."/>
            <person name="Clish C."/>
            <person name="Bullock K."/>
            <person name="Deik A."/>
            <person name="Scott J."/>
            <person name="Pierce K.A."/>
            <person name="Xavier R.J."/>
            <person name="Alm E.J."/>
        </authorList>
    </citation>
    <scope>NUCLEOTIDE SEQUENCE [LARGE SCALE GENOMIC DNA]</scope>
    <source>
        <strain evidence="2 3">BIOML-A3</strain>
    </source>
</reference>
<sequence>MEETMRFKKFAAIILMSTMIGTMSLSGCGGVNKDAVAITMTSDDKDAIEVTMGYANFAARIQQAGYDSVFASYYGDDYWTNDSYAKDGKNMQESIKDSVLESIETQYLLEKHMSDYGVEITEEDQAAIKKAAEQFMSDNSKAALKEVGATQEYVERYLYLQTVEKRMKAAISATADTNVSDEEAAQRTFSYMKISLTTYTDESGKQQTYSADETTVVKKNADDAAQKAQSDFDGTAQEYSYDVKTYSYGSDEKSEADGGFCDAVIAAANSMTAGQVSGLIEGADCYYIIRLDSEFDADATEKKKESIISDRQDQLYQDITDGYKNAVKIKVDEDEWAKVKFDNIFTAPSAADNSDSSATAE</sequence>
<dbReference type="InterPro" id="IPR000297">
    <property type="entry name" value="PPIase_PpiC"/>
</dbReference>
<comment type="caution">
    <text evidence="2">The sequence shown here is derived from an EMBL/GenBank/DDBJ whole genome shotgun (WGS) entry which is preliminary data.</text>
</comment>
<accession>A0A844E162</accession>
<dbReference type="SUPFAM" id="SSF54534">
    <property type="entry name" value="FKBP-like"/>
    <property type="match status" value="1"/>
</dbReference>
<dbReference type="AlphaFoldDB" id="A0A844E162"/>
<dbReference type="Pfam" id="PF13145">
    <property type="entry name" value="Rotamase_2"/>
    <property type="match status" value="1"/>
</dbReference>
<name>A0A844E162_EUBRA</name>
<protein>
    <submittedName>
        <fullName evidence="2">Peptidyl-prolyl cis-trans isomerase</fullName>
    </submittedName>
</protein>
<evidence type="ECO:0000259" key="1">
    <source>
        <dbReference type="Pfam" id="PF13145"/>
    </source>
</evidence>